<organism evidence="22 23">
    <name type="scientific">Phocoena sinus</name>
    <name type="common">Vaquita</name>
    <dbReference type="NCBI Taxonomy" id="42100"/>
    <lineage>
        <taxon>Eukaryota</taxon>
        <taxon>Metazoa</taxon>
        <taxon>Chordata</taxon>
        <taxon>Craniata</taxon>
        <taxon>Vertebrata</taxon>
        <taxon>Euteleostomi</taxon>
        <taxon>Mammalia</taxon>
        <taxon>Eutheria</taxon>
        <taxon>Laurasiatheria</taxon>
        <taxon>Artiodactyla</taxon>
        <taxon>Whippomorpha</taxon>
        <taxon>Cetacea</taxon>
        <taxon>Odontoceti</taxon>
        <taxon>Phocoenidae</taxon>
        <taxon>Phocoena</taxon>
    </lineage>
</organism>
<dbReference type="InterPro" id="IPR001315">
    <property type="entry name" value="CARD"/>
</dbReference>
<evidence type="ECO:0000259" key="19">
    <source>
        <dbReference type="PROSITE" id="PS50207"/>
    </source>
</evidence>
<dbReference type="PRINTS" id="PR00376">
    <property type="entry name" value="IL1BCENZYME"/>
</dbReference>
<dbReference type="InterPro" id="IPR002138">
    <property type="entry name" value="Pept_C14_p10"/>
</dbReference>
<dbReference type="InterPro" id="IPR002398">
    <property type="entry name" value="Pept_C14"/>
</dbReference>
<evidence type="ECO:0000256" key="3">
    <source>
        <dbReference type="ARBA" id="ARBA00022670"/>
    </source>
</evidence>
<dbReference type="GO" id="GO:0034644">
    <property type="term" value="P:cellular response to UV"/>
    <property type="evidence" value="ECO:0007669"/>
    <property type="project" value="Ensembl"/>
</dbReference>
<comment type="similarity">
    <text evidence="1 17">Belongs to the peptidase C14A family.</text>
</comment>
<dbReference type="FunFam" id="1.10.533.10:FF:000041">
    <property type="entry name" value="Caspase 9"/>
    <property type="match status" value="1"/>
</dbReference>
<dbReference type="Gene3D" id="1.10.533.10">
    <property type="entry name" value="Death Domain, Fas"/>
    <property type="match status" value="1"/>
</dbReference>
<name>A0A8C9CH12_PHOSS</name>
<dbReference type="GO" id="GO:0019901">
    <property type="term" value="F:protein kinase binding"/>
    <property type="evidence" value="ECO:0007669"/>
    <property type="project" value="Ensembl"/>
</dbReference>
<evidence type="ECO:0000256" key="1">
    <source>
        <dbReference type="ARBA" id="ARBA00010134"/>
    </source>
</evidence>
<dbReference type="GO" id="GO:0005634">
    <property type="term" value="C:nucleus"/>
    <property type="evidence" value="ECO:0007669"/>
    <property type="project" value="Ensembl"/>
</dbReference>
<evidence type="ECO:0000256" key="6">
    <source>
        <dbReference type="ARBA" id="ARBA00022807"/>
    </source>
</evidence>
<keyword evidence="7" id="KW-0832">Ubl conjugation</keyword>
<keyword evidence="23" id="KW-1185">Reference proteome</keyword>
<dbReference type="InterPro" id="IPR016129">
    <property type="entry name" value="Caspase_his_AS"/>
</dbReference>
<dbReference type="SMART" id="SM00114">
    <property type="entry name" value="CARD"/>
    <property type="match status" value="1"/>
</dbReference>
<keyword evidence="6" id="KW-0788">Thiol protease</keyword>
<dbReference type="GO" id="GO:0043525">
    <property type="term" value="P:positive regulation of neuron apoptotic process"/>
    <property type="evidence" value="ECO:0007669"/>
    <property type="project" value="Ensembl"/>
</dbReference>
<comment type="function">
    <text evidence="10">Involved in the activation cascade of caspases responsible for apoptosis execution. Binding of caspase-9 to Apaf-1 leads to activation of the protease which then cleaves and activates effector caspases caspase-3 (CASP3) or caspase-7 (CASP7). Promotes DNA damage-induced apoptosis in a ABL1/c-Abl-dependent manner. Proteolytically cleaves poly(ADP-ribose) polymerase (PARP). Cleaves BIRC6 following inhibition of BIRC6-caspase binding by DIABLO/SMAC.</text>
</comment>
<dbReference type="GO" id="GO:0042770">
    <property type="term" value="P:signal transduction in response to DNA damage"/>
    <property type="evidence" value="ECO:0007669"/>
    <property type="project" value="Ensembl"/>
</dbReference>
<evidence type="ECO:0000313" key="22">
    <source>
        <dbReference type="Ensembl" id="ENSPSNP00000022127.1"/>
    </source>
</evidence>
<evidence type="ECO:0000256" key="14">
    <source>
        <dbReference type="ARBA" id="ARBA00082045"/>
    </source>
</evidence>
<reference evidence="22" key="1">
    <citation type="submission" date="2019-08" db="EMBL/GenBank/DDBJ databases">
        <title>Phocoena sinus (Vaquita) genome, mPhoSin1, primary haplotype.</title>
        <authorList>
            <person name="Morin P."/>
            <person name="Mountcastle J."/>
            <person name="Fungtammasan C."/>
            <person name="Rhie A."/>
            <person name="Rojas-Bracho L."/>
            <person name="Smith C.R."/>
            <person name="Taylor B.L."/>
            <person name="Gulland F.M.D."/>
            <person name="Musser W."/>
            <person name="Houck M."/>
            <person name="Haase B."/>
            <person name="Paez S."/>
            <person name="Howe K."/>
            <person name="Torrance J."/>
            <person name="Formenti G."/>
            <person name="Phillippy A."/>
            <person name="Ryder O."/>
            <person name="Jarvis E.D."/>
            <person name="Fedrigo O."/>
        </authorList>
    </citation>
    <scope>NUCLEOTIDE SEQUENCE [LARGE SCALE GENOMIC DNA]</scope>
</reference>
<keyword evidence="3" id="KW-0645">Protease</keyword>
<feature type="active site" evidence="16">
    <location>
        <position position="274"/>
    </location>
</feature>
<dbReference type="CDD" id="cd00032">
    <property type="entry name" value="CASc"/>
    <property type="match status" value="1"/>
</dbReference>
<dbReference type="InterPro" id="IPR001309">
    <property type="entry name" value="Pept_C14_p20"/>
</dbReference>
<dbReference type="FunFam" id="3.40.50.1460:FF:000012">
    <property type="entry name" value="Caspase 9"/>
    <property type="match status" value="1"/>
</dbReference>
<evidence type="ECO:0000256" key="7">
    <source>
        <dbReference type="ARBA" id="ARBA00022843"/>
    </source>
</evidence>
<feature type="active site" evidence="16">
    <location>
        <position position="324"/>
    </location>
</feature>
<dbReference type="Proteomes" id="UP000694554">
    <property type="component" value="Chromosome 1"/>
</dbReference>
<dbReference type="GO" id="GO:0008303">
    <property type="term" value="C:caspase complex"/>
    <property type="evidence" value="ECO:0007669"/>
    <property type="project" value="Ensembl"/>
</dbReference>
<dbReference type="PIRSF" id="PIRSF038001">
    <property type="entry name" value="Caspase_ICE"/>
    <property type="match status" value="1"/>
</dbReference>
<reference evidence="22" key="2">
    <citation type="submission" date="2025-08" db="UniProtKB">
        <authorList>
            <consortium name="Ensembl"/>
        </authorList>
    </citation>
    <scope>IDENTIFICATION</scope>
</reference>
<feature type="domain" description="Caspase family p10" evidence="19">
    <location>
        <begin position="368"/>
        <end position="423"/>
    </location>
</feature>
<evidence type="ECO:0000259" key="21">
    <source>
        <dbReference type="PROSITE" id="PS50209"/>
    </source>
</evidence>
<dbReference type="AlphaFoldDB" id="A0A8C9CH12"/>
<dbReference type="GO" id="GO:0051402">
    <property type="term" value="P:neuron apoptotic process"/>
    <property type="evidence" value="ECO:0007669"/>
    <property type="project" value="Ensembl"/>
</dbReference>
<comment type="catalytic activity">
    <reaction evidence="9">
        <text>Strict requirement for an Asp residue at position P1 and with a marked preference for His at position P2. It has a preferred cleavage sequence of Leu-Gly-His-Asp-|-Xaa.</text>
        <dbReference type="EC" id="3.4.22.62"/>
    </reaction>
</comment>
<dbReference type="GO" id="GO:1900119">
    <property type="term" value="P:positive regulation of execution phase of apoptosis"/>
    <property type="evidence" value="ECO:0007669"/>
    <property type="project" value="Ensembl"/>
</dbReference>
<dbReference type="InterPro" id="IPR029030">
    <property type="entry name" value="Caspase-like_dom_sf"/>
</dbReference>
<dbReference type="GeneID" id="116757481"/>
<proteinExistence type="inferred from homology"/>
<evidence type="ECO:0000256" key="2">
    <source>
        <dbReference type="ARBA" id="ARBA00022553"/>
    </source>
</evidence>
<dbReference type="InterPro" id="IPR033139">
    <property type="entry name" value="Caspase_cys_AS"/>
</dbReference>
<dbReference type="GO" id="GO:0004197">
    <property type="term" value="F:cysteine-type endopeptidase activity"/>
    <property type="evidence" value="ECO:0007669"/>
    <property type="project" value="Ensembl"/>
</dbReference>
<dbReference type="GO" id="GO:0008630">
    <property type="term" value="P:intrinsic apoptotic signaling pathway in response to DNA damage"/>
    <property type="evidence" value="ECO:0007669"/>
    <property type="project" value="Ensembl"/>
</dbReference>
<dbReference type="PROSITE" id="PS01121">
    <property type="entry name" value="CASPASE_HIS"/>
    <property type="match status" value="1"/>
</dbReference>
<accession>A0A8C9CH12</accession>
<evidence type="ECO:0000256" key="4">
    <source>
        <dbReference type="ARBA" id="ARBA00022703"/>
    </source>
</evidence>
<feature type="region of interest" description="Disordered" evidence="18">
    <location>
        <begin position="331"/>
        <end position="369"/>
    </location>
</feature>
<dbReference type="GO" id="GO:0071549">
    <property type="term" value="P:cellular response to dexamethasone stimulus"/>
    <property type="evidence" value="ECO:0007669"/>
    <property type="project" value="Ensembl"/>
</dbReference>
<dbReference type="GO" id="GO:0051604">
    <property type="term" value="P:protein maturation"/>
    <property type="evidence" value="ECO:0007669"/>
    <property type="project" value="Ensembl"/>
</dbReference>
<evidence type="ECO:0000256" key="9">
    <source>
        <dbReference type="ARBA" id="ARBA00052019"/>
    </source>
</evidence>
<gene>
    <name evidence="22" type="primary">CASP9</name>
</gene>
<dbReference type="InterPro" id="IPR015917">
    <property type="entry name" value="Pept_C14A"/>
</dbReference>
<dbReference type="InterPro" id="IPR011600">
    <property type="entry name" value="Pept_C14_caspase"/>
</dbReference>
<dbReference type="SUPFAM" id="SSF47986">
    <property type="entry name" value="DEATH domain"/>
    <property type="match status" value="1"/>
</dbReference>
<reference evidence="22" key="3">
    <citation type="submission" date="2025-09" db="UniProtKB">
        <authorList>
            <consortium name="Ensembl"/>
        </authorList>
    </citation>
    <scope>IDENTIFICATION</scope>
</reference>
<dbReference type="KEGG" id="psiu:116757481"/>
<feature type="domain" description="Caspase family p20" evidence="20">
    <location>
        <begin position="196"/>
        <end position="328"/>
    </location>
</feature>
<dbReference type="SUPFAM" id="SSF52129">
    <property type="entry name" value="Caspase-like"/>
    <property type="match status" value="1"/>
</dbReference>
<dbReference type="GO" id="GO:0043293">
    <property type="term" value="C:apoptosome"/>
    <property type="evidence" value="ECO:0007669"/>
    <property type="project" value="Ensembl"/>
</dbReference>
<evidence type="ECO:0000256" key="8">
    <source>
        <dbReference type="ARBA" id="ARBA00023145"/>
    </source>
</evidence>
<dbReference type="PANTHER" id="PTHR47901">
    <property type="entry name" value="CASPASE RECRUITMENT DOMAIN-CONTAINING PROTEIN 18"/>
    <property type="match status" value="1"/>
</dbReference>
<dbReference type="Ensembl" id="ENSPSNT00000024887.1">
    <property type="protein sequence ID" value="ENSPSNP00000022127.1"/>
    <property type="gene ID" value="ENSPSNG00000016214.1"/>
</dbReference>
<dbReference type="InterPro" id="IPR011029">
    <property type="entry name" value="DEATH-like_dom_sf"/>
</dbReference>
<evidence type="ECO:0000256" key="12">
    <source>
        <dbReference type="ARBA" id="ARBA00068175"/>
    </source>
</evidence>
<keyword evidence="8" id="KW-0865">Zymogen</keyword>
<dbReference type="Pfam" id="PF00619">
    <property type="entry name" value="CARD"/>
    <property type="match status" value="1"/>
</dbReference>
<dbReference type="GO" id="GO:0044346">
    <property type="term" value="P:fibroblast apoptotic process"/>
    <property type="evidence" value="ECO:0007669"/>
    <property type="project" value="Ensembl"/>
</dbReference>
<evidence type="ECO:0000256" key="18">
    <source>
        <dbReference type="SAM" id="MobiDB-lite"/>
    </source>
</evidence>
<keyword evidence="2" id="KW-0597">Phosphoprotein</keyword>
<dbReference type="PANTHER" id="PTHR47901:SF8">
    <property type="entry name" value="CASPASE-3"/>
    <property type="match status" value="1"/>
</dbReference>
<dbReference type="PROSITE" id="PS50207">
    <property type="entry name" value="CASPASE_P10"/>
    <property type="match status" value="1"/>
</dbReference>
<dbReference type="Pfam" id="PF00656">
    <property type="entry name" value="Peptidase_C14"/>
    <property type="match status" value="1"/>
</dbReference>
<evidence type="ECO:0000256" key="11">
    <source>
        <dbReference type="ARBA" id="ARBA00066478"/>
    </source>
</evidence>
<dbReference type="InterPro" id="IPR042147">
    <property type="entry name" value="CARD_CASP9"/>
</dbReference>
<dbReference type="GO" id="GO:0006508">
    <property type="term" value="P:proteolysis"/>
    <property type="evidence" value="ECO:0007669"/>
    <property type="project" value="UniProtKB-KW"/>
</dbReference>
<dbReference type="GO" id="GO:1904019">
    <property type="term" value="P:epithelial cell apoptotic process"/>
    <property type="evidence" value="ECO:0007669"/>
    <property type="project" value="Ensembl"/>
</dbReference>
<dbReference type="PROSITE" id="PS50208">
    <property type="entry name" value="CASPASE_P20"/>
    <property type="match status" value="1"/>
</dbReference>
<evidence type="ECO:0000313" key="23">
    <source>
        <dbReference type="Proteomes" id="UP000694554"/>
    </source>
</evidence>
<dbReference type="SMART" id="SM00115">
    <property type="entry name" value="CASc"/>
    <property type="match status" value="1"/>
</dbReference>
<dbReference type="GO" id="GO:0005739">
    <property type="term" value="C:mitochondrion"/>
    <property type="evidence" value="ECO:0007669"/>
    <property type="project" value="Ensembl"/>
</dbReference>
<keyword evidence="4" id="KW-0053">Apoptosis</keyword>
<dbReference type="EC" id="3.4.22.62" evidence="11"/>
<evidence type="ECO:0000256" key="15">
    <source>
        <dbReference type="ARBA" id="ARBA00082181"/>
    </source>
</evidence>
<keyword evidence="5" id="KW-0378">Hydrolase</keyword>
<dbReference type="CDD" id="cd08326">
    <property type="entry name" value="CARD_CASP9"/>
    <property type="match status" value="1"/>
</dbReference>
<dbReference type="CTD" id="842"/>
<dbReference type="PROSITE" id="PS50209">
    <property type="entry name" value="CARD"/>
    <property type="match status" value="1"/>
</dbReference>
<feature type="domain" description="CARD" evidence="21">
    <location>
        <begin position="1"/>
        <end position="92"/>
    </location>
</feature>
<evidence type="ECO:0000256" key="17">
    <source>
        <dbReference type="RuleBase" id="RU003971"/>
    </source>
</evidence>
<evidence type="ECO:0000256" key="13">
    <source>
        <dbReference type="ARBA" id="ARBA00080357"/>
    </source>
</evidence>
<dbReference type="Gene3D" id="3.40.50.1460">
    <property type="match status" value="1"/>
</dbReference>
<dbReference type="PROSITE" id="PS01122">
    <property type="entry name" value="CASPASE_CYS"/>
    <property type="match status" value="1"/>
</dbReference>
<evidence type="ECO:0000256" key="5">
    <source>
        <dbReference type="ARBA" id="ARBA00022801"/>
    </source>
</evidence>
<dbReference type="RefSeq" id="XP_032494989.1">
    <property type="nucleotide sequence ID" value="XM_032639098.1"/>
</dbReference>
<evidence type="ECO:0000259" key="20">
    <source>
        <dbReference type="PROSITE" id="PS50208"/>
    </source>
</evidence>
<protein>
    <recommendedName>
        <fullName evidence="12">Caspase-9</fullName>
        <ecNumber evidence="11">3.4.22.62</ecNumber>
    </recommendedName>
    <alternativeName>
        <fullName evidence="15">Apoptotic protease Mch-6</fullName>
    </alternativeName>
    <alternativeName>
        <fullName evidence="14">Apoptotic protease-activating factor 3</fullName>
    </alternativeName>
    <alternativeName>
        <fullName evidence="13">ICE-like apoptotic protease 6</fullName>
    </alternativeName>
</protein>
<dbReference type="GeneTree" id="ENSGT00940000159698"/>
<evidence type="ECO:0000256" key="16">
    <source>
        <dbReference type="PIRSR" id="PIRSR038001-1"/>
    </source>
</evidence>
<sequence>MNEADRRLLRQSRVRLVGELQVAALWDALLNRELFTPDMIEDIQRAGSGSRRDQARQLITDLETRGSQALPLFISCLEDTGQETLASLLRTSRQTAKQDPEAIRPLNLKPVVLGPVSLKPKELRGAKQDPSRPSQGKLAPVVLGPEELWPAKLRPEVLRPEAPRPVDIGSGGFSEICAQDRAKGNADLAYVLNADPCGHCLIINNVNFCHESGLRTRTGSSIDCERMQQRFHLLHFMVDVKCNLAAKQMVQALVELARRDHSALDCCVVVILSHGCQASHLQFPGAVYGMDGYPVSVERIVNIFNGTGCPSLGGKPKLFFIQACGGEQKDQGFEVASTSPEDRTPDSDPEPDATPFQEGPVTVDQPDAVSSLPTPSDILVSYSTFPGFVSWRDTKSGSWYIETLDSIFEQWAHCEDLQTLLLRYAGLSLLWPLPLRSTGSGRAVSAAMAHGPSHSAVANAVSVKGVYKQIPGCFNFLRKKLFFKT</sequence>
<evidence type="ECO:0000256" key="10">
    <source>
        <dbReference type="ARBA" id="ARBA00053852"/>
    </source>
</evidence>